<keyword evidence="1" id="KW-0175">Coiled coil</keyword>
<evidence type="ECO:0008006" key="5">
    <source>
        <dbReference type="Google" id="ProtNLM"/>
    </source>
</evidence>
<feature type="region of interest" description="Disordered" evidence="2">
    <location>
        <begin position="551"/>
        <end position="594"/>
    </location>
</feature>
<comment type="caution">
    <text evidence="3">The sequence shown here is derived from an EMBL/GenBank/DDBJ whole genome shotgun (WGS) entry which is preliminary data.</text>
</comment>
<dbReference type="PANTHER" id="PTHR34251:SF1">
    <property type="entry name" value="LEUCINE, GLUTAMATE AND LYSINE RICH 1"/>
    <property type="match status" value="1"/>
</dbReference>
<protein>
    <recommendedName>
        <fullName evidence="5">Leucine-, glutamate- and lysine-rich protein 1</fullName>
    </recommendedName>
</protein>
<feature type="coiled-coil region" evidence="1">
    <location>
        <begin position="37"/>
        <end position="95"/>
    </location>
</feature>
<evidence type="ECO:0000313" key="4">
    <source>
        <dbReference type="Proteomes" id="UP000824782"/>
    </source>
</evidence>
<keyword evidence="4" id="KW-1185">Reference proteome</keyword>
<feature type="compositionally biased region" description="Low complexity" evidence="2">
    <location>
        <begin position="554"/>
        <end position="565"/>
    </location>
</feature>
<feature type="compositionally biased region" description="Basic and acidic residues" evidence="2">
    <location>
        <begin position="569"/>
        <end position="581"/>
    </location>
</feature>
<dbReference type="InterPro" id="IPR038799">
    <property type="entry name" value="LEKR1"/>
</dbReference>
<organism evidence="3 4">
    <name type="scientific">Engystomops pustulosus</name>
    <name type="common">Tungara frog</name>
    <name type="synonym">Physalaemus pustulosus</name>
    <dbReference type="NCBI Taxonomy" id="76066"/>
    <lineage>
        <taxon>Eukaryota</taxon>
        <taxon>Metazoa</taxon>
        <taxon>Chordata</taxon>
        <taxon>Craniata</taxon>
        <taxon>Vertebrata</taxon>
        <taxon>Euteleostomi</taxon>
        <taxon>Amphibia</taxon>
        <taxon>Batrachia</taxon>
        <taxon>Anura</taxon>
        <taxon>Neobatrachia</taxon>
        <taxon>Hyloidea</taxon>
        <taxon>Leptodactylidae</taxon>
        <taxon>Leiuperinae</taxon>
        <taxon>Engystomops</taxon>
    </lineage>
</organism>
<feature type="region of interest" description="Disordered" evidence="2">
    <location>
        <begin position="495"/>
        <end position="536"/>
    </location>
</feature>
<evidence type="ECO:0000313" key="3">
    <source>
        <dbReference type="EMBL" id="KAG8581043.1"/>
    </source>
</evidence>
<evidence type="ECO:0000256" key="1">
    <source>
        <dbReference type="SAM" id="Coils"/>
    </source>
</evidence>
<dbReference type="Proteomes" id="UP000824782">
    <property type="component" value="Unassembled WGS sequence"/>
</dbReference>
<name>A0AAV7C823_ENGPU</name>
<dbReference type="AlphaFoldDB" id="A0AAV7C823"/>
<feature type="coiled-coil region" evidence="1">
    <location>
        <begin position="267"/>
        <end position="397"/>
    </location>
</feature>
<sequence>MEKHVPLHPLPEEIQMMPRDETVCKYCGVSYLILHEFKLLEDKVKALEKELQIYQGSAEREKRLQEELYCLRQELEQSKNDSESKTEREKAAKQETLLRKSRSFLILLQSEQNTIKNNVQAIMGQWNILRGDITSTIEETSRSHSAEMISLHGRLKEFQIESVSLQNQVKNLQAAAESVTLSSKQLQDSREKETELKNKCREMETQILDLQQQLETVRTDFHNVTKEMQHHKDISIIKTKEAHDLQNTLQRMASDKEAIILRLTKDLRENNETVTDSQQKCKQFQEEITEMRRTEENHRRRMHHLENELETMKEVLKQSEGEVANMRQEREVQIVSYQDRIAQLQEALTQRLRSEDSWETKIPSLISNACDELQAEVNMLEKKLQESQTRLTEKNQAKDYEVANLKKIVSDLEYRLKKEQDHNISVLEEMRRDVHTKAEKLKELNLSCAELRRHLDLAKQESEFLKETVRMECEERYELTEALTQAKQQLHEIKRVNGNLPRSQRPFTPDKPASPHRTQKKPPISSPTSNGTKLMSLSGTYASSSATNYNKLRQSSGSSLPMLQSPQPPKERTSSLTDTRHKITAILRRNSTQP</sequence>
<feature type="coiled-coil region" evidence="1">
    <location>
        <begin position="155"/>
        <end position="220"/>
    </location>
</feature>
<feature type="compositionally biased region" description="Polar residues" evidence="2">
    <location>
        <begin position="526"/>
        <end position="536"/>
    </location>
</feature>
<feature type="coiled-coil region" evidence="1">
    <location>
        <begin position="427"/>
        <end position="468"/>
    </location>
</feature>
<dbReference type="PANTHER" id="PTHR34251">
    <property type="entry name" value="LEUCINE-, GLUTAMATE- AND LYSINE-RICH PROTEIN 1"/>
    <property type="match status" value="1"/>
</dbReference>
<dbReference type="Gene3D" id="1.10.287.1490">
    <property type="match status" value="1"/>
</dbReference>
<reference evidence="3" key="1">
    <citation type="thesis" date="2020" institute="ProQuest LLC" country="789 East Eisenhower Parkway, Ann Arbor, MI, USA">
        <title>Comparative Genomics and Chromosome Evolution.</title>
        <authorList>
            <person name="Mudd A.B."/>
        </authorList>
    </citation>
    <scope>NUCLEOTIDE SEQUENCE</scope>
    <source>
        <strain evidence="3">237g6f4</strain>
        <tissue evidence="3">Blood</tissue>
    </source>
</reference>
<dbReference type="EMBL" id="WNYA01000003">
    <property type="protein sequence ID" value="KAG8581043.1"/>
    <property type="molecule type" value="Genomic_DNA"/>
</dbReference>
<proteinExistence type="predicted"/>
<accession>A0AAV7C823</accession>
<evidence type="ECO:0000256" key="2">
    <source>
        <dbReference type="SAM" id="MobiDB-lite"/>
    </source>
</evidence>
<gene>
    <name evidence="3" type="ORF">GDO81_007531</name>
</gene>